<feature type="region of interest" description="Disordered" evidence="1">
    <location>
        <begin position="16"/>
        <end position="48"/>
    </location>
</feature>
<feature type="compositionally biased region" description="Low complexity" evidence="1">
    <location>
        <begin position="38"/>
        <end position="48"/>
    </location>
</feature>
<proteinExistence type="predicted"/>
<protein>
    <submittedName>
        <fullName evidence="2">Uncharacterized protein</fullName>
    </submittedName>
</protein>
<sequence length="48" mass="5240">MAGARTRWMRRCRASASAGSRRSCSGSWAPAGSRRPWRSCCSPSWGPP</sequence>
<accession>A0A0A8XNB0</accession>
<reference evidence="2" key="2">
    <citation type="journal article" date="2015" name="Data Brief">
        <title>Shoot transcriptome of the giant reed, Arundo donax.</title>
        <authorList>
            <person name="Barrero R.A."/>
            <person name="Guerrero F.D."/>
            <person name="Moolhuijzen P."/>
            <person name="Goolsby J.A."/>
            <person name="Tidwell J."/>
            <person name="Bellgard S.E."/>
            <person name="Bellgard M.I."/>
        </authorList>
    </citation>
    <scope>NUCLEOTIDE SEQUENCE</scope>
    <source>
        <tissue evidence="2">Shoot tissue taken approximately 20 cm above the soil surface</tissue>
    </source>
</reference>
<dbReference type="EMBL" id="GBRH01283184">
    <property type="protein sequence ID" value="JAD14711.1"/>
    <property type="molecule type" value="Transcribed_RNA"/>
</dbReference>
<feature type="compositionally biased region" description="Low complexity" evidence="1">
    <location>
        <begin position="16"/>
        <end position="27"/>
    </location>
</feature>
<reference evidence="2" key="1">
    <citation type="submission" date="2014-09" db="EMBL/GenBank/DDBJ databases">
        <authorList>
            <person name="Magalhaes I.L.F."/>
            <person name="Oliveira U."/>
            <person name="Santos F.R."/>
            <person name="Vidigal T.H.D.A."/>
            <person name="Brescovit A.D."/>
            <person name="Santos A.J."/>
        </authorList>
    </citation>
    <scope>NUCLEOTIDE SEQUENCE</scope>
    <source>
        <tissue evidence="2">Shoot tissue taken approximately 20 cm above the soil surface</tissue>
    </source>
</reference>
<name>A0A0A8XNB0_ARUDO</name>
<organism evidence="2">
    <name type="scientific">Arundo donax</name>
    <name type="common">Giant reed</name>
    <name type="synonym">Donax arundinaceus</name>
    <dbReference type="NCBI Taxonomy" id="35708"/>
    <lineage>
        <taxon>Eukaryota</taxon>
        <taxon>Viridiplantae</taxon>
        <taxon>Streptophyta</taxon>
        <taxon>Embryophyta</taxon>
        <taxon>Tracheophyta</taxon>
        <taxon>Spermatophyta</taxon>
        <taxon>Magnoliopsida</taxon>
        <taxon>Liliopsida</taxon>
        <taxon>Poales</taxon>
        <taxon>Poaceae</taxon>
        <taxon>PACMAD clade</taxon>
        <taxon>Arundinoideae</taxon>
        <taxon>Arundineae</taxon>
        <taxon>Arundo</taxon>
    </lineage>
</organism>
<evidence type="ECO:0000313" key="2">
    <source>
        <dbReference type="EMBL" id="JAD14711.1"/>
    </source>
</evidence>
<evidence type="ECO:0000256" key="1">
    <source>
        <dbReference type="SAM" id="MobiDB-lite"/>
    </source>
</evidence>
<dbReference type="AlphaFoldDB" id="A0A0A8XNB0"/>